<gene>
    <name evidence="3" type="ORF">LJ755_07240</name>
</gene>
<dbReference type="AlphaFoldDB" id="A0A9X1M6T8"/>
<evidence type="ECO:0000313" key="4">
    <source>
        <dbReference type="Proteomes" id="UP001155145"/>
    </source>
</evidence>
<feature type="region of interest" description="Disordered" evidence="1">
    <location>
        <begin position="1"/>
        <end position="29"/>
    </location>
</feature>
<protein>
    <submittedName>
        <fullName evidence="3">Uncharacterized protein</fullName>
    </submittedName>
</protein>
<evidence type="ECO:0000256" key="2">
    <source>
        <dbReference type="SAM" id="Phobius"/>
    </source>
</evidence>
<keyword evidence="2" id="KW-1133">Transmembrane helix</keyword>
<accession>A0A9X1M6T8</accession>
<evidence type="ECO:0000313" key="3">
    <source>
        <dbReference type="EMBL" id="MCC3272523.1"/>
    </source>
</evidence>
<keyword evidence="2" id="KW-0472">Membrane</keyword>
<name>A0A9X1M6T8_9MICC</name>
<feature type="transmembrane region" description="Helical" evidence="2">
    <location>
        <begin position="302"/>
        <end position="319"/>
    </location>
</feature>
<evidence type="ECO:0000256" key="1">
    <source>
        <dbReference type="SAM" id="MobiDB-lite"/>
    </source>
</evidence>
<reference evidence="3" key="1">
    <citation type="submission" date="2021-10" db="EMBL/GenBank/DDBJ databases">
        <title>Novel species in genus Arthrobacter.</title>
        <authorList>
            <person name="Liu Y."/>
        </authorList>
    </citation>
    <scope>NUCLEOTIDE SEQUENCE</scope>
    <source>
        <strain evidence="3">Zg-Y462</strain>
    </source>
</reference>
<feature type="transmembrane region" description="Helical" evidence="2">
    <location>
        <begin position="39"/>
        <end position="62"/>
    </location>
</feature>
<feature type="compositionally biased region" description="Basic and acidic residues" evidence="1">
    <location>
        <begin position="9"/>
        <end position="25"/>
    </location>
</feature>
<feature type="transmembrane region" description="Helical" evidence="2">
    <location>
        <begin position="269"/>
        <end position="295"/>
    </location>
</feature>
<dbReference type="Proteomes" id="UP001155145">
    <property type="component" value="Unassembled WGS sequence"/>
</dbReference>
<sequence length="363" mass="37695">MRRPLHLRTPVDGEKRPPAAPERTEPVLPDWPAGGPRTAFLWFGAGLGAAFVWIGAGLRSAFAWFRTGLHAAFTWVGAGLGSAYAWFREGARAAYLWGRGTARAGTARVQAGARTTANHVHAGAVRVRDGAHAASVRTSNTARAGALRVQAGARTTATHVHAGAVRVQAGAHTAAVRTSNTARAGAARVHAGASAASTRVVAVARSLQRRLPAHTGNPVPVIVAAYALIAGAGIMNLMATLAAVARLPGSDTLPPYLGLLERYGFNASLYGRILAAVDVAYAVVIFGIAMLLASLVRDKRRWARVASAVLAAVALLYCINLGTGWQLAAACLAAAGAAATFTKGAAPWFRPRTLQTGSIRRSS</sequence>
<organism evidence="3 4">
    <name type="scientific">Arthrobacter zhangbolii</name>
    <dbReference type="NCBI Taxonomy" id="2886936"/>
    <lineage>
        <taxon>Bacteria</taxon>
        <taxon>Bacillati</taxon>
        <taxon>Actinomycetota</taxon>
        <taxon>Actinomycetes</taxon>
        <taxon>Micrococcales</taxon>
        <taxon>Micrococcaceae</taxon>
        <taxon>Arthrobacter</taxon>
    </lineage>
</organism>
<feature type="transmembrane region" description="Helical" evidence="2">
    <location>
        <begin position="219"/>
        <end position="249"/>
    </location>
</feature>
<comment type="caution">
    <text evidence="3">The sequence shown here is derived from an EMBL/GenBank/DDBJ whole genome shotgun (WGS) entry which is preliminary data.</text>
</comment>
<feature type="transmembrane region" description="Helical" evidence="2">
    <location>
        <begin position="68"/>
        <end position="87"/>
    </location>
</feature>
<dbReference type="RefSeq" id="WP_227928598.1">
    <property type="nucleotide sequence ID" value="NZ_JAJFZT010000004.1"/>
</dbReference>
<keyword evidence="2" id="KW-0812">Transmembrane</keyword>
<proteinExistence type="predicted"/>
<dbReference type="EMBL" id="JAJFZT010000004">
    <property type="protein sequence ID" value="MCC3272523.1"/>
    <property type="molecule type" value="Genomic_DNA"/>
</dbReference>